<dbReference type="InParanoid" id="A0A6J2PCM6"/>
<evidence type="ECO:0000313" key="2">
    <source>
        <dbReference type="Proteomes" id="UP000504630"/>
    </source>
</evidence>
<keyword evidence="1" id="KW-0472">Membrane</keyword>
<reference evidence="3" key="1">
    <citation type="submission" date="2025-08" db="UniProtKB">
        <authorList>
            <consortium name="RefSeq"/>
        </authorList>
    </citation>
    <scope>IDENTIFICATION</scope>
</reference>
<dbReference type="Proteomes" id="UP000504630">
    <property type="component" value="Chromosome 3"/>
</dbReference>
<evidence type="ECO:0000313" key="3">
    <source>
        <dbReference type="RefSeq" id="XP_029283021.1"/>
    </source>
</evidence>
<feature type="transmembrane region" description="Helical" evidence="1">
    <location>
        <begin position="175"/>
        <end position="198"/>
    </location>
</feature>
<keyword evidence="1" id="KW-1133">Transmembrane helix</keyword>
<name>A0A6J2PCM6_COTGO</name>
<proteinExistence type="predicted"/>
<dbReference type="OrthoDB" id="8777022at2759"/>
<feature type="transmembrane region" description="Helical" evidence="1">
    <location>
        <begin position="118"/>
        <end position="142"/>
    </location>
</feature>
<evidence type="ECO:0000256" key="1">
    <source>
        <dbReference type="SAM" id="Phobius"/>
    </source>
</evidence>
<dbReference type="KEGG" id="cgob:115005367"/>
<keyword evidence="2" id="KW-1185">Reference proteome</keyword>
<accession>A0A6J2PCM6</accession>
<keyword evidence="1" id="KW-0812">Transmembrane</keyword>
<dbReference type="AlphaFoldDB" id="A0A6J2PCM6"/>
<feature type="transmembrane region" description="Helical" evidence="1">
    <location>
        <begin position="60"/>
        <end position="80"/>
    </location>
</feature>
<sequence length="219" mass="24202">MSIIPNLLQYINILNVPFVHKMSVELYGVSGPGGNNASVKGTTVYGTKPLHRFIKGQPKINGIMLLVLGSSFISIFLAIVPEYESITVGIFVLGILFVICGILYILTAHNPTKKTVTISLALSIVNILVACWIIFCIVPKLMYVHHQYMTYDEFIENNYTHWEAREAMGESVEMIFLFHIIMGAIICIIMSTLAVAALRSTNSQASVMMTAMPAETPVE</sequence>
<dbReference type="RefSeq" id="XP_029283021.1">
    <property type="nucleotide sequence ID" value="XM_029427161.1"/>
</dbReference>
<feature type="transmembrane region" description="Helical" evidence="1">
    <location>
        <begin position="86"/>
        <end position="106"/>
    </location>
</feature>
<organism evidence="2 3">
    <name type="scientific">Cottoperca gobio</name>
    <name type="common">Frogmouth</name>
    <name type="synonym">Aphritis gobio</name>
    <dbReference type="NCBI Taxonomy" id="56716"/>
    <lineage>
        <taxon>Eukaryota</taxon>
        <taxon>Metazoa</taxon>
        <taxon>Chordata</taxon>
        <taxon>Craniata</taxon>
        <taxon>Vertebrata</taxon>
        <taxon>Euteleostomi</taxon>
        <taxon>Actinopterygii</taxon>
        <taxon>Neopterygii</taxon>
        <taxon>Teleostei</taxon>
        <taxon>Neoteleostei</taxon>
        <taxon>Acanthomorphata</taxon>
        <taxon>Eupercaria</taxon>
        <taxon>Perciformes</taxon>
        <taxon>Notothenioidei</taxon>
        <taxon>Bovichtidae</taxon>
        <taxon>Cottoperca</taxon>
    </lineage>
</organism>
<gene>
    <name evidence="3" type="primary">LOC115005367</name>
</gene>
<dbReference type="GeneID" id="115005367"/>
<protein>
    <submittedName>
        <fullName evidence="3">Uncharacterized protein LOC115005367 isoform X1</fullName>
    </submittedName>
</protein>